<dbReference type="SMART" id="SM00994">
    <property type="entry name" value="zf-C4_ClpX"/>
    <property type="match status" value="1"/>
</dbReference>
<proteinExistence type="predicted"/>
<dbReference type="Proteomes" id="UP001589698">
    <property type="component" value="Unassembled WGS sequence"/>
</dbReference>
<protein>
    <recommendedName>
        <fullName evidence="1">ATP-dependent Clp protease ATP-binding subunit ClpX zinc ribbon domain-containing protein</fullName>
    </recommendedName>
</protein>
<sequence>MPISREGRICSFCATPGGPGTDLSLVGGLGAQICVPCVEHFHALVQDAEQVSAKRKTLPWERMDDTELLATLPQILASAEQNASFAQEWVDMLRGRGITWAEIGRVLGVSRQAAWERFTKKPARKSASA</sequence>
<evidence type="ECO:0000313" key="2">
    <source>
        <dbReference type="EMBL" id="MFC0222910.1"/>
    </source>
</evidence>
<dbReference type="EMBL" id="JBHLXH010000001">
    <property type="protein sequence ID" value="MFC0222910.1"/>
    <property type="molecule type" value="Genomic_DNA"/>
</dbReference>
<reference evidence="2 3" key="1">
    <citation type="submission" date="2024-09" db="EMBL/GenBank/DDBJ databases">
        <authorList>
            <person name="Sun Q."/>
            <person name="Mori K."/>
        </authorList>
    </citation>
    <scope>NUCLEOTIDE SEQUENCE [LARGE SCALE GENOMIC DNA]</scope>
    <source>
        <strain evidence="2 3">CCM 8654</strain>
    </source>
</reference>
<keyword evidence="3" id="KW-1185">Reference proteome</keyword>
<evidence type="ECO:0000313" key="3">
    <source>
        <dbReference type="Proteomes" id="UP001589698"/>
    </source>
</evidence>
<name>A0ABV6E1P3_9ACTN</name>
<organism evidence="2 3">
    <name type="scientific">Nocardioides zeicaulis</name>
    <dbReference type="NCBI Taxonomy" id="1776857"/>
    <lineage>
        <taxon>Bacteria</taxon>
        <taxon>Bacillati</taxon>
        <taxon>Actinomycetota</taxon>
        <taxon>Actinomycetes</taxon>
        <taxon>Propionibacteriales</taxon>
        <taxon>Nocardioidaceae</taxon>
        <taxon>Nocardioides</taxon>
    </lineage>
</organism>
<accession>A0ABV6E1P3</accession>
<evidence type="ECO:0000259" key="1">
    <source>
        <dbReference type="SMART" id="SM00994"/>
    </source>
</evidence>
<comment type="caution">
    <text evidence="2">The sequence shown here is derived from an EMBL/GenBank/DDBJ whole genome shotgun (WGS) entry which is preliminary data.</text>
</comment>
<feature type="domain" description="ATP-dependent Clp protease ATP-binding subunit ClpX zinc ribbon" evidence="1">
    <location>
        <begin position="7"/>
        <end position="48"/>
    </location>
</feature>
<dbReference type="RefSeq" id="WP_378518635.1">
    <property type="nucleotide sequence ID" value="NZ_CBCSDI010000035.1"/>
</dbReference>
<dbReference type="InterPro" id="IPR010603">
    <property type="entry name" value="Znf_CppX_C4"/>
</dbReference>
<gene>
    <name evidence="2" type="ORF">ACFFJG_10485</name>
</gene>